<sequence length="125" mass="14500">MQEEPKKGKIIAFDFDGVVAQYNGFVSHDDVQEPIAETIKAMNLLKEKGFRILIFSTRGTEFLKKYCERFSIPADFINDNPEMRGENPGKPVAWLYVDDRAIRYIGQTAETLVSEIEQFKAYWKR</sequence>
<accession>A0A1F6BIX1</accession>
<dbReference type="InterPro" id="IPR036412">
    <property type="entry name" value="HAD-like_sf"/>
</dbReference>
<evidence type="ECO:0000313" key="1">
    <source>
        <dbReference type="EMBL" id="OGG36712.1"/>
    </source>
</evidence>
<evidence type="ECO:0000313" key="2">
    <source>
        <dbReference type="Proteomes" id="UP000176273"/>
    </source>
</evidence>
<comment type="caution">
    <text evidence="1">The sequence shown here is derived from an EMBL/GenBank/DDBJ whole genome shotgun (WGS) entry which is preliminary data.</text>
</comment>
<dbReference type="InterPro" id="IPR023214">
    <property type="entry name" value="HAD_sf"/>
</dbReference>
<dbReference type="AlphaFoldDB" id="A0A1F6BIX1"/>
<proteinExistence type="predicted"/>
<reference evidence="1 2" key="1">
    <citation type="journal article" date="2016" name="Nat. Commun.">
        <title>Thousands of microbial genomes shed light on interconnected biogeochemical processes in an aquifer system.</title>
        <authorList>
            <person name="Anantharaman K."/>
            <person name="Brown C.T."/>
            <person name="Hug L.A."/>
            <person name="Sharon I."/>
            <person name="Castelle C.J."/>
            <person name="Probst A.J."/>
            <person name="Thomas B.C."/>
            <person name="Singh A."/>
            <person name="Wilkins M.J."/>
            <person name="Karaoz U."/>
            <person name="Brodie E.L."/>
            <person name="Williams K.H."/>
            <person name="Hubbard S.S."/>
            <person name="Banfield J.F."/>
        </authorList>
    </citation>
    <scope>NUCLEOTIDE SEQUENCE [LARGE SCALE GENOMIC DNA]</scope>
</reference>
<dbReference type="SUPFAM" id="SSF56784">
    <property type="entry name" value="HAD-like"/>
    <property type="match status" value="1"/>
</dbReference>
<dbReference type="EMBL" id="MFKH01000017">
    <property type="protein sequence ID" value="OGG36712.1"/>
    <property type="molecule type" value="Genomic_DNA"/>
</dbReference>
<evidence type="ECO:0008006" key="3">
    <source>
        <dbReference type="Google" id="ProtNLM"/>
    </source>
</evidence>
<dbReference type="STRING" id="1798468.A2110_00030"/>
<dbReference type="Proteomes" id="UP000176273">
    <property type="component" value="Unassembled WGS sequence"/>
</dbReference>
<name>A0A1F6BIX1_9BACT</name>
<gene>
    <name evidence="1" type="ORF">A2110_00030</name>
</gene>
<organism evidence="1 2">
    <name type="scientific">Candidatus Jorgensenbacteria bacterium GWA1_54_12</name>
    <dbReference type="NCBI Taxonomy" id="1798468"/>
    <lineage>
        <taxon>Bacteria</taxon>
        <taxon>Candidatus Joergenseniibacteriota</taxon>
    </lineage>
</organism>
<dbReference type="Gene3D" id="3.40.50.1000">
    <property type="entry name" value="HAD superfamily/HAD-like"/>
    <property type="match status" value="1"/>
</dbReference>
<protein>
    <recommendedName>
        <fullName evidence="3">FCP1 homology domain-containing protein</fullName>
    </recommendedName>
</protein>